<name>A0A4Y7PRN8_9AGAM</name>
<dbReference type="Pfam" id="PF12937">
    <property type="entry name" value="F-box-like"/>
    <property type="match status" value="1"/>
</dbReference>
<feature type="domain" description="F-box" evidence="1">
    <location>
        <begin position="3"/>
        <end position="59"/>
    </location>
</feature>
<protein>
    <recommendedName>
        <fullName evidence="1">F-box domain-containing protein</fullName>
    </recommendedName>
</protein>
<dbReference type="EMBL" id="ML170212">
    <property type="protein sequence ID" value="TDL18093.1"/>
    <property type="molecule type" value="Genomic_DNA"/>
</dbReference>
<sequence>MADHHWHPLPSEILCTVFAHLRYDDLEGFTVYRDLVVASLVCRWWRQAAIEDSSLWDHINVSVWHYGHVLTFIARAKGRPLSIRVMFDDYGYRSNVYRDFSAGLDVISAKWNHIRALSLKLGKRCGLNIGSLASSWIGSFSSEHGLPSALESLCIHRDPQCTSFSFLAGLLARPLPESLKLVHLKGSPIPAHFKFSSLRNLTQLSLDSTLSASPPTSTHILEMLRSSPDLEVLQLKTLITDNGLSSIKAVSLPRLRYLVLTIYNNLPDMLMLFEKLDFSPDACIHLIVQTYLSVPPPILLRSFTSTLRTSEVSVSTPDGVLTIEVHGVRSNSSLEDAMAHIQFTYPLPILTPNKQTVIHTLLKIMDSMAWSRPSHLKVDIAQYHGDPPTAESWPSLFVRLATLESIEAQLVCERGSQENLEEIEAATALISALSPPRTNSIVCPHLRRLVFPAIDRKKLTENFWETMKECVERRESRGLPSFGVSF</sequence>
<dbReference type="VEuPathDB" id="FungiDB:BD410DRAFT_509139"/>
<dbReference type="InterPro" id="IPR032675">
    <property type="entry name" value="LRR_dom_sf"/>
</dbReference>
<reference evidence="2 3" key="1">
    <citation type="submission" date="2018-06" db="EMBL/GenBank/DDBJ databases">
        <title>A transcriptomic atlas of mushroom development highlights an independent origin of complex multicellularity.</title>
        <authorList>
            <consortium name="DOE Joint Genome Institute"/>
            <person name="Krizsan K."/>
            <person name="Almasi E."/>
            <person name="Merenyi Z."/>
            <person name="Sahu N."/>
            <person name="Viragh M."/>
            <person name="Koszo T."/>
            <person name="Mondo S."/>
            <person name="Kiss B."/>
            <person name="Balint B."/>
            <person name="Kues U."/>
            <person name="Barry K."/>
            <person name="Hegedus J.C."/>
            <person name="Henrissat B."/>
            <person name="Johnson J."/>
            <person name="Lipzen A."/>
            <person name="Ohm R."/>
            <person name="Nagy I."/>
            <person name="Pangilinan J."/>
            <person name="Yan J."/>
            <person name="Xiong Y."/>
            <person name="Grigoriev I.V."/>
            <person name="Hibbett D.S."/>
            <person name="Nagy L.G."/>
        </authorList>
    </citation>
    <scope>NUCLEOTIDE SEQUENCE [LARGE SCALE GENOMIC DNA]</scope>
    <source>
        <strain evidence="2 3">SZMC22713</strain>
    </source>
</reference>
<dbReference type="Gene3D" id="3.80.10.10">
    <property type="entry name" value="Ribonuclease Inhibitor"/>
    <property type="match status" value="1"/>
</dbReference>
<dbReference type="PANTHER" id="PTHR38926:SF72">
    <property type="entry name" value="IM:7136021-RELATED"/>
    <property type="match status" value="1"/>
</dbReference>
<organism evidence="2 3">
    <name type="scientific">Rickenella mellea</name>
    <dbReference type="NCBI Taxonomy" id="50990"/>
    <lineage>
        <taxon>Eukaryota</taxon>
        <taxon>Fungi</taxon>
        <taxon>Dikarya</taxon>
        <taxon>Basidiomycota</taxon>
        <taxon>Agaricomycotina</taxon>
        <taxon>Agaricomycetes</taxon>
        <taxon>Hymenochaetales</taxon>
        <taxon>Rickenellaceae</taxon>
        <taxon>Rickenella</taxon>
    </lineage>
</organism>
<evidence type="ECO:0000313" key="2">
    <source>
        <dbReference type="EMBL" id="TDL18093.1"/>
    </source>
</evidence>
<dbReference type="AlphaFoldDB" id="A0A4Y7PRN8"/>
<dbReference type="Proteomes" id="UP000294933">
    <property type="component" value="Unassembled WGS sequence"/>
</dbReference>
<keyword evidence="3" id="KW-1185">Reference proteome</keyword>
<dbReference type="PANTHER" id="PTHR38926">
    <property type="entry name" value="F-BOX DOMAIN CONTAINING PROTEIN, EXPRESSED"/>
    <property type="match status" value="1"/>
</dbReference>
<dbReference type="SUPFAM" id="SSF52047">
    <property type="entry name" value="RNI-like"/>
    <property type="match status" value="1"/>
</dbReference>
<dbReference type="InterPro" id="IPR036047">
    <property type="entry name" value="F-box-like_dom_sf"/>
</dbReference>
<proteinExistence type="predicted"/>
<gene>
    <name evidence="2" type="ORF">BD410DRAFT_509139</name>
</gene>
<dbReference type="InterPro" id="IPR001810">
    <property type="entry name" value="F-box_dom"/>
</dbReference>
<evidence type="ECO:0000259" key="1">
    <source>
        <dbReference type="PROSITE" id="PS50181"/>
    </source>
</evidence>
<dbReference type="PROSITE" id="PS50181">
    <property type="entry name" value="FBOX"/>
    <property type="match status" value="1"/>
</dbReference>
<dbReference type="Gene3D" id="1.20.1280.50">
    <property type="match status" value="1"/>
</dbReference>
<dbReference type="OrthoDB" id="2884925at2759"/>
<accession>A0A4Y7PRN8</accession>
<dbReference type="SUPFAM" id="SSF81383">
    <property type="entry name" value="F-box domain"/>
    <property type="match status" value="1"/>
</dbReference>
<evidence type="ECO:0000313" key="3">
    <source>
        <dbReference type="Proteomes" id="UP000294933"/>
    </source>
</evidence>